<dbReference type="SMART" id="SM00382">
    <property type="entry name" value="AAA"/>
    <property type="match status" value="1"/>
</dbReference>
<evidence type="ECO:0000256" key="4">
    <source>
        <dbReference type="ARBA" id="ARBA00022475"/>
    </source>
</evidence>
<evidence type="ECO:0000256" key="1">
    <source>
        <dbReference type="ARBA" id="ARBA00004417"/>
    </source>
</evidence>
<evidence type="ECO:0000256" key="3">
    <source>
        <dbReference type="ARBA" id="ARBA00022448"/>
    </source>
</evidence>
<proteinExistence type="inferred from homology"/>
<comment type="subcellular location">
    <subcellularLocation>
        <location evidence="1">Cell inner membrane</location>
        <topology evidence="1">Peripheral membrane protein</topology>
    </subcellularLocation>
</comment>
<dbReference type="GO" id="GO:0005524">
    <property type="term" value="F:ATP binding"/>
    <property type="evidence" value="ECO:0007669"/>
    <property type="project" value="UniProtKB-KW"/>
</dbReference>
<accession>A0ABX0RG60</accession>
<dbReference type="CDD" id="cd03257">
    <property type="entry name" value="ABC_NikE_OppD_transporters"/>
    <property type="match status" value="1"/>
</dbReference>
<reference evidence="11 12" key="1">
    <citation type="journal article" date="2019" name="bioRxiv">
        <title>Bacteria contribute to plant secondary compound degradation in a generalist herbivore system.</title>
        <authorList>
            <person name="Francoeur C.B."/>
            <person name="Khadempour L."/>
            <person name="Moreira-Soto R.D."/>
            <person name="Gotting K."/>
            <person name="Book A.J."/>
            <person name="Pinto-Tomas A.A."/>
            <person name="Keefover-Ring K."/>
            <person name="Currie C.R."/>
        </authorList>
    </citation>
    <scope>NUCLEOTIDE SEQUENCE [LARGE SCALE GENOMIC DNA]</scope>
    <source>
        <strain evidence="11">Acro-835</strain>
    </source>
</reference>
<evidence type="ECO:0000256" key="9">
    <source>
        <dbReference type="ARBA" id="ARBA00023136"/>
    </source>
</evidence>
<keyword evidence="9" id="KW-0472">Membrane</keyword>
<dbReference type="PANTHER" id="PTHR43297:SF14">
    <property type="entry name" value="ATPASE AAA-TYPE CORE DOMAIN-CONTAINING PROTEIN"/>
    <property type="match status" value="1"/>
</dbReference>
<dbReference type="InterPro" id="IPR003439">
    <property type="entry name" value="ABC_transporter-like_ATP-bd"/>
</dbReference>
<evidence type="ECO:0000313" key="11">
    <source>
        <dbReference type="EMBL" id="NIF22240.1"/>
    </source>
</evidence>
<dbReference type="EMBL" id="VWXF01000004">
    <property type="protein sequence ID" value="NIF22240.1"/>
    <property type="molecule type" value="Genomic_DNA"/>
</dbReference>
<dbReference type="Proteomes" id="UP001515683">
    <property type="component" value="Unassembled WGS sequence"/>
</dbReference>
<feature type="domain" description="ABC transporter" evidence="10">
    <location>
        <begin position="1"/>
        <end position="216"/>
    </location>
</feature>
<evidence type="ECO:0000256" key="5">
    <source>
        <dbReference type="ARBA" id="ARBA00022519"/>
    </source>
</evidence>
<evidence type="ECO:0000256" key="7">
    <source>
        <dbReference type="ARBA" id="ARBA00022840"/>
    </source>
</evidence>
<dbReference type="PROSITE" id="PS50893">
    <property type="entry name" value="ABC_TRANSPORTER_2"/>
    <property type="match status" value="1"/>
</dbReference>
<comment type="caution">
    <text evidence="11">The sequence shown here is derived from an EMBL/GenBank/DDBJ whole genome shotgun (WGS) entry which is preliminary data.</text>
</comment>
<keyword evidence="8" id="KW-1278">Translocase</keyword>
<evidence type="ECO:0000259" key="10">
    <source>
        <dbReference type="PROSITE" id="PS50893"/>
    </source>
</evidence>
<keyword evidence="7 11" id="KW-0067">ATP-binding</keyword>
<dbReference type="InterPro" id="IPR050388">
    <property type="entry name" value="ABC_Ni/Peptide_Import"/>
</dbReference>
<dbReference type="InterPro" id="IPR003593">
    <property type="entry name" value="AAA+_ATPase"/>
</dbReference>
<dbReference type="Pfam" id="PF00005">
    <property type="entry name" value="ABC_tran"/>
    <property type="match status" value="1"/>
</dbReference>
<protein>
    <submittedName>
        <fullName evidence="11">ABC transporter ATP-binding protein</fullName>
    </submittedName>
</protein>
<gene>
    <name evidence="11" type="ORF">F3J40_11585</name>
</gene>
<name>A0ABX0RG60_9GAMM</name>
<sequence length="234" mass="25479">MSFQLYAGERVCLLGASGSGKSLTARAIAGFLPATAVSKGEISLLDEEILNRNAMQRTARSRVACMSQDSTTALNPLVKIGQQFALVLATRDKSALQQAMQKMKLDDIPHLLSRYPGELSGGQRQRVCLAFALLSRATLLVADEPTTALDVLTQQRVLEQLQQFTPLTLLFITHDIAIAAQLCQRGLVMEQGRIVEQGSMRQLLHTPQHPYTQALVASARRSCQRLQAPVALAG</sequence>
<dbReference type="SUPFAM" id="SSF52540">
    <property type="entry name" value="P-loop containing nucleoside triphosphate hydrolases"/>
    <property type="match status" value="1"/>
</dbReference>
<dbReference type="PANTHER" id="PTHR43297">
    <property type="entry name" value="OLIGOPEPTIDE TRANSPORT ATP-BINDING PROTEIN APPD"/>
    <property type="match status" value="1"/>
</dbReference>
<evidence type="ECO:0000256" key="6">
    <source>
        <dbReference type="ARBA" id="ARBA00022741"/>
    </source>
</evidence>
<keyword evidence="5" id="KW-0997">Cell inner membrane</keyword>
<organism evidence="11 12">
    <name type="scientific">Candidatus Pantoea multigeneris</name>
    <dbReference type="NCBI Taxonomy" id="2608357"/>
    <lineage>
        <taxon>Bacteria</taxon>
        <taxon>Pseudomonadati</taxon>
        <taxon>Pseudomonadota</taxon>
        <taxon>Gammaproteobacteria</taxon>
        <taxon>Enterobacterales</taxon>
        <taxon>Erwiniaceae</taxon>
        <taxon>Pantoea</taxon>
    </lineage>
</organism>
<keyword evidence="3" id="KW-0813">Transport</keyword>
<evidence type="ECO:0000313" key="12">
    <source>
        <dbReference type="Proteomes" id="UP001515683"/>
    </source>
</evidence>
<dbReference type="Gene3D" id="3.40.50.300">
    <property type="entry name" value="P-loop containing nucleotide triphosphate hydrolases"/>
    <property type="match status" value="1"/>
</dbReference>
<dbReference type="InterPro" id="IPR027417">
    <property type="entry name" value="P-loop_NTPase"/>
</dbReference>
<keyword evidence="6" id="KW-0547">Nucleotide-binding</keyword>
<evidence type="ECO:0000256" key="8">
    <source>
        <dbReference type="ARBA" id="ARBA00022967"/>
    </source>
</evidence>
<keyword evidence="12" id="KW-1185">Reference proteome</keyword>
<keyword evidence="4" id="KW-1003">Cell membrane</keyword>
<comment type="similarity">
    <text evidence="2">Belongs to the ABC transporter superfamily. Drug exporter-2 (TC 3.A.1.117) family.</text>
</comment>
<evidence type="ECO:0000256" key="2">
    <source>
        <dbReference type="ARBA" id="ARBA00006526"/>
    </source>
</evidence>